<sequence>MSDAEQKTPNMTGASGAAWSEAEKIAYLIVLCENEGRIDAKIGNAPIPAGRSIVSCKKLLVRLKQKHKNDIEKIKNGLPLSTASADVEATAIPEKPKATPRKRKSKIVEGADANSEDGVAEGSPKKKVTPRPRKKKGEVVEEVKSESIEDEEMI</sequence>
<evidence type="ECO:0000313" key="2">
    <source>
        <dbReference type="EMBL" id="CAG5185109.1"/>
    </source>
</evidence>
<protein>
    <submittedName>
        <fullName evidence="2">Uncharacterized protein</fullName>
    </submittedName>
</protein>
<keyword evidence="3" id="KW-1185">Reference proteome</keyword>
<comment type="caution">
    <text evidence="2">The sequence shown here is derived from an EMBL/GenBank/DDBJ whole genome shotgun (WGS) entry which is preliminary data.</text>
</comment>
<dbReference type="Proteomes" id="UP000676310">
    <property type="component" value="Unassembled WGS sequence"/>
</dbReference>
<gene>
    <name evidence="2" type="ORF">ALTATR162_LOCUS11224</name>
</gene>
<feature type="compositionally biased region" description="Basic and acidic residues" evidence="1">
    <location>
        <begin position="137"/>
        <end position="147"/>
    </location>
</feature>
<evidence type="ECO:0000313" key="3">
    <source>
        <dbReference type="Proteomes" id="UP000676310"/>
    </source>
</evidence>
<feature type="compositionally biased region" description="Basic residues" evidence="1">
    <location>
        <begin position="125"/>
        <end position="136"/>
    </location>
</feature>
<proteinExistence type="predicted"/>
<name>A0A8J2IAN5_9PLEO</name>
<reference evidence="2" key="1">
    <citation type="submission" date="2021-05" db="EMBL/GenBank/DDBJ databases">
        <authorList>
            <person name="Stam R."/>
        </authorList>
    </citation>
    <scope>NUCLEOTIDE SEQUENCE</scope>
    <source>
        <strain evidence="2">CS162</strain>
    </source>
</reference>
<organism evidence="2 3">
    <name type="scientific">Alternaria atra</name>
    <dbReference type="NCBI Taxonomy" id="119953"/>
    <lineage>
        <taxon>Eukaryota</taxon>
        <taxon>Fungi</taxon>
        <taxon>Dikarya</taxon>
        <taxon>Ascomycota</taxon>
        <taxon>Pezizomycotina</taxon>
        <taxon>Dothideomycetes</taxon>
        <taxon>Pleosporomycetidae</taxon>
        <taxon>Pleosporales</taxon>
        <taxon>Pleosporineae</taxon>
        <taxon>Pleosporaceae</taxon>
        <taxon>Alternaria</taxon>
        <taxon>Alternaria sect. Ulocladioides</taxon>
    </lineage>
</organism>
<accession>A0A8J2IAN5</accession>
<dbReference type="OrthoDB" id="3796724at2759"/>
<evidence type="ECO:0000256" key="1">
    <source>
        <dbReference type="SAM" id="MobiDB-lite"/>
    </source>
</evidence>
<dbReference type="AlphaFoldDB" id="A0A8J2IAN5"/>
<feature type="region of interest" description="Disordered" evidence="1">
    <location>
        <begin position="87"/>
        <end position="154"/>
    </location>
</feature>
<dbReference type="GeneID" id="67011473"/>
<dbReference type="EMBL" id="CAJRGZ010000030">
    <property type="protein sequence ID" value="CAG5185109.1"/>
    <property type="molecule type" value="Genomic_DNA"/>
</dbReference>
<dbReference type="RefSeq" id="XP_043174801.1">
    <property type="nucleotide sequence ID" value="XM_043318866.1"/>
</dbReference>